<dbReference type="PROSITE" id="PS00060">
    <property type="entry name" value="ADH_IRON_2"/>
    <property type="match status" value="1"/>
</dbReference>
<comment type="cofactor">
    <cofactor evidence="1">
        <name>Fe cation</name>
        <dbReference type="ChEBI" id="CHEBI:24875"/>
    </cofactor>
</comment>
<dbReference type="InterPro" id="IPR018211">
    <property type="entry name" value="ADH_Fe_CS"/>
</dbReference>
<comment type="caution">
    <text evidence="7">The sequence shown here is derived from an EMBL/GenBank/DDBJ whole genome shotgun (WGS) entry which is preliminary data.</text>
</comment>
<sequence>MDDVTRFADFFGQPVSLFGVGALGKLPGYLRAFAAKRAVLCTDKGIVAAGIAAEVLKVLREAATPDVDVFDGVVANPTEACVRHGYEMYQACGGGMLISLGGGSAHDAAKAIAVLAAHDGTLWDFVGVNKLQRPLPPLVAVNTTAGTGSELTRFAVITHVEKKTKLTLVDWRLTPLIAVNDPTLMAGMPPELTAQTGMDAFIHAVEAYLSQSASPLTDMCALKAVALITEHLPKAVAHGDDMKARAAMAYGQYLAGLACNSAGVGAVHAVAHQLGGLYNLPHGLCNAVLLPWVMEYNLEACAERLGGIAMAMGEDVAGKPARVAAEKAVEAMRAFARGLGIPERLGAIGVKEDDLATIAGQAVADPAIFTNPRRAAPSELLSVLRNAL</sequence>
<evidence type="ECO:0000256" key="1">
    <source>
        <dbReference type="ARBA" id="ARBA00001962"/>
    </source>
</evidence>
<dbReference type="EMBL" id="DSTK01000041">
    <property type="protein sequence ID" value="HFK98705.1"/>
    <property type="molecule type" value="Genomic_DNA"/>
</dbReference>
<evidence type="ECO:0000313" key="7">
    <source>
        <dbReference type="EMBL" id="HFK98705.1"/>
    </source>
</evidence>
<dbReference type="AlphaFoldDB" id="A0A832A8T7"/>
<dbReference type="InterPro" id="IPR001670">
    <property type="entry name" value="ADH_Fe/GldA"/>
</dbReference>
<feature type="domain" description="Alcohol dehydrogenase iron-type/glycerol dehydrogenase GldA" evidence="5">
    <location>
        <begin position="17"/>
        <end position="182"/>
    </location>
</feature>
<organism evidence="7">
    <name type="scientific">Desulfacinum infernum</name>
    <dbReference type="NCBI Taxonomy" id="35837"/>
    <lineage>
        <taxon>Bacteria</taxon>
        <taxon>Pseudomonadati</taxon>
        <taxon>Thermodesulfobacteriota</taxon>
        <taxon>Syntrophobacteria</taxon>
        <taxon>Syntrophobacterales</taxon>
        <taxon>Syntrophobacteraceae</taxon>
        <taxon>Desulfacinum</taxon>
    </lineage>
</organism>
<reference evidence="7" key="1">
    <citation type="journal article" date="2020" name="mSystems">
        <title>Genome- and Community-Level Interaction Insights into Carbon Utilization and Element Cycling Functions of Hydrothermarchaeota in Hydrothermal Sediment.</title>
        <authorList>
            <person name="Zhou Z."/>
            <person name="Liu Y."/>
            <person name="Xu W."/>
            <person name="Pan J."/>
            <person name="Luo Z.H."/>
            <person name="Li M."/>
        </authorList>
    </citation>
    <scope>NUCLEOTIDE SEQUENCE [LARGE SCALE GENOMIC DNA]</scope>
    <source>
        <strain evidence="7">SpSt-456</strain>
    </source>
</reference>
<dbReference type="Pfam" id="PF25137">
    <property type="entry name" value="ADH_Fe_C"/>
    <property type="match status" value="1"/>
</dbReference>
<dbReference type="InterPro" id="IPR039697">
    <property type="entry name" value="Alcohol_dehydrogenase_Fe"/>
</dbReference>
<evidence type="ECO:0000259" key="6">
    <source>
        <dbReference type="Pfam" id="PF25137"/>
    </source>
</evidence>
<dbReference type="Gene3D" id="1.20.1090.10">
    <property type="entry name" value="Dehydroquinate synthase-like - alpha domain"/>
    <property type="match status" value="1"/>
</dbReference>
<feature type="domain" description="Fe-containing alcohol dehydrogenase-like C-terminal" evidence="6">
    <location>
        <begin position="193"/>
        <end position="387"/>
    </location>
</feature>
<dbReference type="SUPFAM" id="SSF56796">
    <property type="entry name" value="Dehydroquinate synthase-like"/>
    <property type="match status" value="1"/>
</dbReference>
<protein>
    <submittedName>
        <fullName evidence="7">Iron-containing alcohol dehydrogenase</fullName>
    </submittedName>
</protein>
<gene>
    <name evidence="7" type="ORF">ENS06_15440</name>
</gene>
<evidence type="ECO:0000256" key="4">
    <source>
        <dbReference type="ARBA" id="ARBA00023027"/>
    </source>
</evidence>
<proteinExistence type="inferred from homology"/>
<dbReference type="PANTHER" id="PTHR11496:SF102">
    <property type="entry name" value="ALCOHOL DEHYDROGENASE 4"/>
    <property type="match status" value="1"/>
</dbReference>
<dbReference type="InterPro" id="IPR056798">
    <property type="entry name" value="ADH_Fe_C"/>
</dbReference>
<dbReference type="PANTHER" id="PTHR11496">
    <property type="entry name" value="ALCOHOL DEHYDROGENASE"/>
    <property type="match status" value="1"/>
</dbReference>
<dbReference type="Gene3D" id="3.40.50.1970">
    <property type="match status" value="1"/>
</dbReference>
<name>A0A832A8T7_9BACT</name>
<evidence type="ECO:0000259" key="5">
    <source>
        <dbReference type="Pfam" id="PF00465"/>
    </source>
</evidence>
<evidence type="ECO:0000256" key="2">
    <source>
        <dbReference type="ARBA" id="ARBA00007358"/>
    </source>
</evidence>
<accession>A0A832A8T7</accession>
<keyword evidence="3" id="KW-0560">Oxidoreductase</keyword>
<dbReference type="CDD" id="cd08188">
    <property type="entry name" value="PDDH"/>
    <property type="match status" value="1"/>
</dbReference>
<keyword evidence="4" id="KW-0520">NAD</keyword>
<comment type="similarity">
    <text evidence="2">Belongs to the iron-containing alcohol dehydrogenase family.</text>
</comment>
<dbReference type="FunFam" id="3.40.50.1970:FF:000003">
    <property type="entry name" value="Alcohol dehydrogenase, iron-containing"/>
    <property type="match status" value="1"/>
</dbReference>
<dbReference type="GO" id="GO:0004022">
    <property type="term" value="F:alcohol dehydrogenase (NAD+) activity"/>
    <property type="evidence" value="ECO:0007669"/>
    <property type="project" value="TreeGrafter"/>
</dbReference>
<dbReference type="GO" id="GO:0046872">
    <property type="term" value="F:metal ion binding"/>
    <property type="evidence" value="ECO:0007669"/>
    <property type="project" value="InterPro"/>
</dbReference>
<dbReference type="Pfam" id="PF00465">
    <property type="entry name" value="Fe-ADH"/>
    <property type="match status" value="1"/>
</dbReference>
<evidence type="ECO:0000256" key="3">
    <source>
        <dbReference type="ARBA" id="ARBA00023002"/>
    </source>
</evidence>
<dbReference type="PROSITE" id="PS00913">
    <property type="entry name" value="ADH_IRON_1"/>
    <property type="match status" value="1"/>
</dbReference>
<dbReference type="FunFam" id="1.20.1090.10:FF:000001">
    <property type="entry name" value="Aldehyde-alcohol dehydrogenase"/>
    <property type="match status" value="1"/>
</dbReference>